<feature type="non-terminal residue" evidence="1">
    <location>
        <position position="1"/>
    </location>
</feature>
<accession>A0A699XC08</accession>
<evidence type="ECO:0000313" key="1">
    <source>
        <dbReference type="EMBL" id="GFD57405.1"/>
    </source>
</evidence>
<gene>
    <name evidence="1" type="ORF">Tci_929374</name>
</gene>
<proteinExistence type="predicted"/>
<protein>
    <submittedName>
        <fullName evidence="1">Uncharacterized protein</fullName>
    </submittedName>
</protein>
<name>A0A699XC08_TANCI</name>
<comment type="caution">
    <text evidence="1">The sequence shown here is derived from an EMBL/GenBank/DDBJ whole genome shotgun (WGS) entry which is preliminary data.</text>
</comment>
<dbReference type="AlphaFoldDB" id="A0A699XC08"/>
<reference evidence="1" key="1">
    <citation type="journal article" date="2019" name="Sci. Rep.">
        <title>Draft genome of Tanacetum cinerariifolium, the natural source of mosquito coil.</title>
        <authorList>
            <person name="Yamashiro T."/>
            <person name="Shiraishi A."/>
            <person name="Satake H."/>
            <person name="Nakayama K."/>
        </authorList>
    </citation>
    <scope>NUCLEOTIDE SEQUENCE</scope>
</reference>
<sequence>DVRLQALCDGKKVIVNEASIKHDLRLDNAEGTACLLNAAIFEGLARMGMKNHLRSLLSIKLSFLCNGSS</sequence>
<dbReference type="EMBL" id="BKCJ011840627">
    <property type="protein sequence ID" value="GFD57405.1"/>
    <property type="molecule type" value="Genomic_DNA"/>
</dbReference>
<organism evidence="1">
    <name type="scientific">Tanacetum cinerariifolium</name>
    <name type="common">Dalmatian daisy</name>
    <name type="synonym">Chrysanthemum cinerariifolium</name>
    <dbReference type="NCBI Taxonomy" id="118510"/>
    <lineage>
        <taxon>Eukaryota</taxon>
        <taxon>Viridiplantae</taxon>
        <taxon>Streptophyta</taxon>
        <taxon>Embryophyta</taxon>
        <taxon>Tracheophyta</taxon>
        <taxon>Spermatophyta</taxon>
        <taxon>Magnoliopsida</taxon>
        <taxon>eudicotyledons</taxon>
        <taxon>Gunneridae</taxon>
        <taxon>Pentapetalae</taxon>
        <taxon>asterids</taxon>
        <taxon>campanulids</taxon>
        <taxon>Asterales</taxon>
        <taxon>Asteraceae</taxon>
        <taxon>Asteroideae</taxon>
        <taxon>Anthemideae</taxon>
        <taxon>Anthemidinae</taxon>
        <taxon>Tanacetum</taxon>
    </lineage>
</organism>